<dbReference type="AlphaFoldDB" id="A9P027"/>
<accession>A9P027</accession>
<sequence length="45" mass="5302">MGRGLVLQPSFQPFREVNLWAAELHFSHKYHLLCMGTELIFTRQV</sequence>
<evidence type="ECO:0000313" key="1">
    <source>
        <dbReference type="EMBL" id="ABK26238.1"/>
    </source>
</evidence>
<organism evidence="1">
    <name type="scientific">Picea sitchensis</name>
    <name type="common">Sitka spruce</name>
    <name type="synonym">Pinus sitchensis</name>
    <dbReference type="NCBI Taxonomy" id="3332"/>
    <lineage>
        <taxon>Eukaryota</taxon>
        <taxon>Viridiplantae</taxon>
        <taxon>Streptophyta</taxon>
        <taxon>Embryophyta</taxon>
        <taxon>Tracheophyta</taxon>
        <taxon>Spermatophyta</taxon>
        <taxon>Pinopsida</taxon>
        <taxon>Pinidae</taxon>
        <taxon>Conifers I</taxon>
        <taxon>Pinales</taxon>
        <taxon>Pinaceae</taxon>
        <taxon>Picea</taxon>
    </lineage>
</organism>
<proteinExistence type="evidence at transcript level"/>
<protein>
    <submittedName>
        <fullName evidence="1">Uncharacterized protein</fullName>
    </submittedName>
</protein>
<name>A9P027_PICSI</name>
<reference evidence="1" key="1">
    <citation type="journal article" date="2008" name="BMC Genomics">
        <title>A conifer genomics resource of 200,000 spruce (Picea spp.) ESTs and 6,464 high-quality, sequence-finished full-length cDNAs for Sitka spruce (Picea sitchensis).</title>
        <authorList>
            <person name="Ralph S.G."/>
            <person name="Chun H.J."/>
            <person name="Kolosova N."/>
            <person name="Cooper D."/>
            <person name="Oddy C."/>
            <person name="Ritland C.E."/>
            <person name="Kirkpatrick R."/>
            <person name="Moore R."/>
            <person name="Barber S."/>
            <person name="Holt R.A."/>
            <person name="Jones S.J."/>
            <person name="Marra M.A."/>
            <person name="Douglas C.J."/>
            <person name="Ritland K."/>
            <person name="Bohlmann J."/>
        </authorList>
    </citation>
    <scope>NUCLEOTIDE SEQUENCE</scope>
    <source>
        <tissue evidence="1">Green portion of the leader tissue</tissue>
    </source>
</reference>
<dbReference type="EMBL" id="EF086982">
    <property type="protein sequence ID" value="ABK26238.1"/>
    <property type="molecule type" value="mRNA"/>
</dbReference>